<dbReference type="EMBL" id="DMAN01000034">
    <property type="protein sequence ID" value="HAE25824.1"/>
    <property type="molecule type" value="Genomic_DNA"/>
</dbReference>
<dbReference type="Proteomes" id="UP000259610">
    <property type="component" value="Unassembled WGS sequence"/>
</dbReference>
<evidence type="ECO:0000313" key="3">
    <source>
        <dbReference type="Proteomes" id="UP000259610"/>
    </source>
</evidence>
<keyword evidence="1" id="KW-0812">Transmembrane</keyword>
<proteinExistence type="predicted"/>
<dbReference type="RefSeq" id="WP_272986576.1">
    <property type="nucleotide sequence ID" value="NZ_CAJWRG010000041.1"/>
</dbReference>
<gene>
    <name evidence="2" type="ORF">DCG58_01585</name>
</gene>
<comment type="caution">
    <text evidence="2">The sequence shown here is derived from an EMBL/GenBank/DDBJ whole genome shotgun (WGS) entry which is preliminary data.</text>
</comment>
<accession>A0A3B9GUY7</accession>
<keyword evidence="1" id="KW-0472">Membrane</keyword>
<keyword evidence="1" id="KW-1133">Transmembrane helix</keyword>
<organism evidence="2 3">
    <name type="scientific">Hyphomonas adhaerens</name>
    <dbReference type="NCBI Taxonomy" id="81029"/>
    <lineage>
        <taxon>Bacteria</taxon>
        <taxon>Pseudomonadati</taxon>
        <taxon>Pseudomonadota</taxon>
        <taxon>Alphaproteobacteria</taxon>
        <taxon>Hyphomonadales</taxon>
        <taxon>Hyphomonadaceae</taxon>
        <taxon>Hyphomonas</taxon>
    </lineage>
</organism>
<sequence>MTKPNVKRDPRSRFVFGGVMGVVMTALYLVDNYFLSLPISSALKSAIFVGIGSLAGILTVRRFFPDKSIPVEDFE</sequence>
<name>A0A3B9GUY7_9PROT</name>
<feature type="transmembrane region" description="Helical" evidence="1">
    <location>
        <begin position="42"/>
        <end position="60"/>
    </location>
</feature>
<dbReference type="AlphaFoldDB" id="A0A3B9GUY7"/>
<protein>
    <submittedName>
        <fullName evidence="2">Uncharacterized protein</fullName>
    </submittedName>
</protein>
<evidence type="ECO:0000313" key="2">
    <source>
        <dbReference type="EMBL" id="HAE25824.1"/>
    </source>
</evidence>
<evidence type="ECO:0000256" key="1">
    <source>
        <dbReference type="SAM" id="Phobius"/>
    </source>
</evidence>
<feature type="transmembrane region" description="Helical" evidence="1">
    <location>
        <begin position="12"/>
        <end position="30"/>
    </location>
</feature>
<reference evidence="2 3" key="1">
    <citation type="journal article" date="2018" name="Nat. Biotechnol.">
        <title>A standardized bacterial taxonomy based on genome phylogeny substantially revises the tree of life.</title>
        <authorList>
            <person name="Parks D.H."/>
            <person name="Chuvochina M."/>
            <person name="Waite D.W."/>
            <person name="Rinke C."/>
            <person name="Skarshewski A."/>
            <person name="Chaumeil P.A."/>
            <person name="Hugenholtz P."/>
        </authorList>
    </citation>
    <scope>NUCLEOTIDE SEQUENCE [LARGE SCALE GENOMIC DNA]</scope>
    <source>
        <strain evidence="2">UBA8733</strain>
    </source>
</reference>